<dbReference type="PANTHER" id="PTHR45717">
    <property type="entry name" value="OS12G0527900 PROTEIN"/>
    <property type="match status" value="1"/>
</dbReference>
<dbReference type="GO" id="GO:0005739">
    <property type="term" value="C:mitochondrion"/>
    <property type="evidence" value="ECO:0007669"/>
    <property type="project" value="TreeGrafter"/>
</dbReference>
<dbReference type="Gene3D" id="1.25.40.10">
    <property type="entry name" value="Tetratricopeptide repeat domain"/>
    <property type="match status" value="1"/>
</dbReference>
<accession>A0AAD1Z5A6</accession>
<dbReference type="AlphaFoldDB" id="A0AAD1Z5A6"/>
<keyword evidence="2" id="KW-0677">Repeat</keyword>
<gene>
    <name evidence="3" type="ORF">FPE_LOCUS10917</name>
</gene>
<evidence type="ECO:0000256" key="2">
    <source>
        <dbReference type="ARBA" id="ARBA00022737"/>
    </source>
</evidence>
<dbReference type="GO" id="GO:0003729">
    <property type="term" value="F:mRNA binding"/>
    <property type="evidence" value="ECO:0007669"/>
    <property type="project" value="UniProtKB-ARBA"/>
</dbReference>
<comment type="similarity">
    <text evidence="1">Belongs to the PPR family. P subfamily.</text>
</comment>
<protein>
    <recommendedName>
        <fullName evidence="5">Pentatricopeptide repeat-containing protein</fullName>
    </recommendedName>
</protein>
<dbReference type="InterPro" id="IPR011990">
    <property type="entry name" value="TPR-like_helical_dom_sf"/>
</dbReference>
<sequence>MLAKGNDLIKGMAESGCVIGPLTWDALVKLYIDVGEVEKADSILQKAAKKKRDKPMFSSYMAVMDQYAKRGDIDNADKMFVTYNHIAQNPSNTNPKNMFSSCSFFPYIGSSSHH</sequence>
<evidence type="ECO:0000256" key="1">
    <source>
        <dbReference type="ARBA" id="ARBA00007626"/>
    </source>
</evidence>
<organism evidence="3 4">
    <name type="scientific">Fraxinus pennsylvanica</name>
    <dbReference type="NCBI Taxonomy" id="56036"/>
    <lineage>
        <taxon>Eukaryota</taxon>
        <taxon>Viridiplantae</taxon>
        <taxon>Streptophyta</taxon>
        <taxon>Embryophyta</taxon>
        <taxon>Tracheophyta</taxon>
        <taxon>Spermatophyta</taxon>
        <taxon>Magnoliopsida</taxon>
        <taxon>eudicotyledons</taxon>
        <taxon>Gunneridae</taxon>
        <taxon>Pentapetalae</taxon>
        <taxon>asterids</taxon>
        <taxon>lamiids</taxon>
        <taxon>Lamiales</taxon>
        <taxon>Oleaceae</taxon>
        <taxon>Oleeae</taxon>
        <taxon>Fraxinus</taxon>
    </lineage>
</organism>
<dbReference type="EMBL" id="OU503041">
    <property type="protein sequence ID" value="CAI9763487.1"/>
    <property type="molecule type" value="Genomic_DNA"/>
</dbReference>
<dbReference type="PANTHER" id="PTHR45717:SF15">
    <property type="entry name" value="AGL218WP"/>
    <property type="match status" value="1"/>
</dbReference>
<proteinExistence type="inferred from homology"/>
<dbReference type="Pfam" id="PF01535">
    <property type="entry name" value="PPR"/>
    <property type="match status" value="2"/>
</dbReference>
<name>A0AAD1Z5A6_9LAMI</name>
<dbReference type="Proteomes" id="UP000834106">
    <property type="component" value="Chromosome 6"/>
</dbReference>
<evidence type="ECO:0000313" key="3">
    <source>
        <dbReference type="EMBL" id="CAI9763487.1"/>
    </source>
</evidence>
<evidence type="ECO:0008006" key="5">
    <source>
        <dbReference type="Google" id="ProtNLM"/>
    </source>
</evidence>
<keyword evidence="4" id="KW-1185">Reference proteome</keyword>
<dbReference type="InterPro" id="IPR002885">
    <property type="entry name" value="PPR_rpt"/>
</dbReference>
<evidence type="ECO:0000313" key="4">
    <source>
        <dbReference type="Proteomes" id="UP000834106"/>
    </source>
</evidence>
<reference evidence="3" key="1">
    <citation type="submission" date="2023-05" db="EMBL/GenBank/DDBJ databases">
        <authorList>
            <person name="Huff M."/>
        </authorList>
    </citation>
    <scope>NUCLEOTIDE SEQUENCE</scope>
</reference>